<evidence type="ECO:0000313" key="4">
    <source>
        <dbReference type="Proteomes" id="UP000077552"/>
    </source>
</evidence>
<organism evidence="3 4">
    <name type="scientific">Aequorivita soesokkakensis</name>
    <dbReference type="NCBI Taxonomy" id="1385699"/>
    <lineage>
        <taxon>Bacteria</taxon>
        <taxon>Pseudomonadati</taxon>
        <taxon>Bacteroidota</taxon>
        <taxon>Flavobacteriia</taxon>
        <taxon>Flavobacteriales</taxon>
        <taxon>Flavobacteriaceae</taxon>
        <taxon>Aequorivita</taxon>
    </lineage>
</organism>
<keyword evidence="1" id="KW-0812">Transmembrane</keyword>
<dbReference type="Pfam" id="PF13676">
    <property type="entry name" value="TIR_2"/>
    <property type="match status" value="1"/>
</dbReference>
<dbReference type="STRING" id="1385699.A7A78_00340"/>
<proteinExistence type="predicted"/>
<comment type="caution">
    <text evidence="3">The sequence shown here is derived from an EMBL/GenBank/DDBJ whole genome shotgun (WGS) entry which is preliminary data.</text>
</comment>
<evidence type="ECO:0000313" key="3">
    <source>
        <dbReference type="EMBL" id="OAD92401.1"/>
    </source>
</evidence>
<name>A0A1A9LI56_9FLAO</name>
<dbReference type="Gene3D" id="3.40.50.10140">
    <property type="entry name" value="Toll/interleukin-1 receptor homology (TIR) domain"/>
    <property type="match status" value="1"/>
</dbReference>
<dbReference type="SUPFAM" id="SSF52200">
    <property type="entry name" value="Toll/Interleukin receptor TIR domain"/>
    <property type="match status" value="1"/>
</dbReference>
<dbReference type="AlphaFoldDB" id="A0A1A9LI56"/>
<keyword evidence="4" id="KW-1185">Reference proteome</keyword>
<feature type="domain" description="TIR" evidence="2">
    <location>
        <begin position="2"/>
        <end position="128"/>
    </location>
</feature>
<feature type="transmembrane region" description="Helical" evidence="1">
    <location>
        <begin position="160"/>
        <end position="179"/>
    </location>
</feature>
<dbReference type="RefSeq" id="WP_068760128.1">
    <property type="nucleotide sequence ID" value="NZ_LXIE01000001.1"/>
</dbReference>
<keyword evidence="1" id="KW-1133">Transmembrane helix</keyword>
<dbReference type="GO" id="GO:0007165">
    <property type="term" value="P:signal transduction"/>
    <property type="evidence" value="ECO:0007669"/>
    <property type="project" value="InterPro"/>
</dbReference>
<dbReference type="InterPro" id="IPR000157">
    <property type="entry name" value="TIR_dom"/>
</dbReference>
<dbReference type="Proteomes" id="UP000077552">
    <property type="component" value="Unassembled WGS sequence"/>
</dbReference>
<sequence length="306" mass="35037">MSAKKIFISYSRRDTEYVKSLVDALRKQGFEVWFDKNIRTGTDWDDTIEEELKKADAIVLILSKTSVASENVKDEISYAIGLDKPVNPIKIEECDVPMRLARKQFVDFTVMGHEAGFERLVNDLKQTLKLAEENKSVPKGSFKPPVSTINTNPQKKSKKIIPYLIGGLVTLVLFIAVIWNCTEDVNTEEINDSTDTIVEQEQVQTEDSSAQAEINGLNLTKVVYSADGDKPTGYFENVGDNVWMERSVENDAKYRFTETKRDEWFVYLSDESRDINLYIDLYRNGIYMSTTEEEEPTLWYTIIATE</sequence>
<evidence type="ECO:0000256" key="1">
    <source>
        <dbReference type="SAM" id="Phobius"/>
    </source>
</evidence>
<evidence type="ECO:0000259" key="2">
    <source>
        <dbReference type="PROSITE" id="PS50104"/>
    </source>
</evidence>
<protein>
    <recommendedName>
        <fullName evidence="2">TIR domain-containing protein</fullName>
    </recommendedName>
</protein>
<dbReference type="InterPro" id="IPR035897">
    <property type="entry name" value="Toll_tir_struct_dom_sf"/>
</dbReference>
<accession>A0A1A9LI56</accession>
<reference evidence="3 4" key="1">
    <citation type="submission" date="2016-05" db="EMBL/GenBank/DDBJ databases">
        <title>Genome sequencing of Vitellibacter soesokkakensis RSSK-12.</title>
        <authorList>
            <person name="Thevarajoo S."/>
            <person name="Selvaratnam C."/>
            <person name="Goh K.M."/>
            <person name="Chan K.-G."/>
            <person name="Chong C.S."/>
        </authorList>
    </citation>
    <scope>NUCLEOTIDE SEQUENCE [LARGE SCALE GENOMIC DNA]</scope>
    <source>
        <strain evidence="3 4">RSSK-12</strain>
    </source>
</reference>
<dbReference type="OrthoDB" id="1098242at2"/>
<keyword evidence="1" id="KW-0472">Membrane</keyword>
<gene>
    <name evidence="3" type="ORF">A7A78_00340</name>
</gene>
<dbReference type="EMBL" id="LXIE01000001">
    <property type="protein sequence ID" value="OAD92401.1"/>
    <property type="molecule type" value="Genomic_DNA"/>
</dbReference>
<dbReference type="PROSITE" id="PS50104">
    <property type="entry name" value="TIR"/>
    <property type="match status" value="1"/>
</dbReference>